<evidence type="ECO:0000259" key="4">
    <source>
        <dbReference type="PROSITE" id="PS51266"/>
    </source>
</evidence>
<dbReference type="InterPro" id="IPR008913">
    <property type="entry name" value="Znf_CHY"/>
</dbReference>
<dbReference type="EMBL" id="AP024525">
    <property type="protein sequence ID" value="BCT75231.1"/>
    <property type="molecule type" value="Genomic_DNA"/>
</dbReference>
<dbReference type="RefSeq" id="WP_229231995.1">
    <property type="nucleotide sequence ID" value="NZ_AP024525.1"/>
</dbReference>
<accession>A0ABN6FEL3</accession>
<evidence type="ECO:0000256" key="2">
    <source>
        <dbReference type="ARBA" id="ARBA00022771"/>
    </source>
</evidence>
<dbReference type="PANTHER" id="PTHR28082">
    <property type="entry name" value="ZINC FINGER PROTEIN"/>
    <property type="match status" value="1"/>
</dbReference>
<dbReference type="InterPro" id="IPR037274">
    <property type="entry name" value="Znf_CHY_sf"/>
</dbReference>
<dbReference type="SUPFAM" id="SSF161219">
    <property type="entry name" value="CHY zinc finger-like"/>
    <property type="match status" value="1"/>
</dbReference>
<gene>
    <name evidence="5" type="ORF">SCMU_10730</name>
</gene>
<dbReference type="Proteomes" id="UP001319861">
    <property type="component" value="Chromosome"/>
</dbReference>
<dbReference type="PIRSF" id="PIRSF017292">
    <property type="entry name" value="UCP017292_Znf_CHY"/>
    <property type="match status" value="1"/>
</dbReference>
<evidence type="ECO:0000256" key="1">
    <source>
        <dbReference type="ARBA" id="ARBA00022723"/>
    </source>
</evidence>
<feature type="domain" description="CHY-type" evidence="4">
    <location>
        <begin position="22"/>
        <end position="102"/>
    </location>
</feature>
<name>A0ABN6FEL3_SINCY</name>
<keyword evidence="6" id="KW-1185">Reference proteome</keyword>
<keyword evidence="1" id="KW-0479">Metal-binding</keyword>
<organism evidence="5 6">
    <name type="scientific">Sinomonas cyclohexanicum</name>
    <name type="common">Corynebacterium cyclohexanicum</name>
    <dbReference type="NCBI Taxonomy" id="322009"/>
    <lineage>
        <taxon>Bacteria</taxon>
        <taxon>Bacillati</taxon>
        <taxon>Actinomycetota</taxon>
        <taxon>Actinomycetes</taxon>
        <taxon>Micrococcales</taxon>
        <taxon>Micrococcaceae</taxon>
        <taxon>Sinomonas</taxon>
    </lineage>
</organism>
<dbReference type="InterPro" id="IPR052604">
    <property type="entry name" value="Mito_Tim_assembly_helper"/>
</dbReference>
<protein>
    <recommendedName>
        <fullName evidence="4">CHY-type domain-containing protein</fullName>
    </recommendedName>
</protein>
<keyword evidence="2" id="KW-0863">Zinc-finger</keyword>
<dbReference type="PROSITE" id="PS51266">
    <property type="entry name" value="ZF_CHY"/>
    <property type="match status" value="1"/>
</dbReference>
<sequence>MSHPTTPEVSGGARPVEVFGATVDDQTRCVHYRTEVDVVAMKFKCCGRYYPCHLCHAEEADHEAQTWPRAQWSEPAVLCGVCKGEMTVDAYLATTSCPNCNARFNERCAAHRHLYFG</sequence>
<dbReference type="PANTHER" id="PTHR28082:SF1">
    <property type="entry name" value="HELPER OF TIM PROTEIN 13"/>
    <property type="match status" value="1"/>
</dbReference>
<proteinExistence type="predicted"/>
<dbReference type="Pfam" id="PF05495">
    <property type="entry name" value="zf-CHY"/>
    <property type="match status" value="1"/>
</dbReference>
<keyword evidence="3" id="KW-0862">Zinc</keyword>
<evidence type="ECO:0000313" key="6">
    <source>
        <dbReference type="Proteomes" id="UP001319861"/>
    </source>
</evidence>
<evidence type="ECO:0000256" key="3">
    <source>
        <dbReference type="ARBA" id="ARBA00022833"/>
    </source>
</evidence>
<evidence type="ECO:0000313" key="5">
    <source>
        <dbReference type="EMBL" id="BCT75231.1"/>
    </source>
</evidence>
<reference evidence="5 6" key="1">
    <citation type="journal article" date="2021" name="J. Biosci. Bioeng.">
        <title>Identification and characterization of a chc gene cluster responsible for the aromatization pathway of cyclohexanecarboxylate degradation in Sinomonas cyclohexanicum ATCC 51369.</title>
        <authorList>
            <person name="Yamamoto T."/>
            <person name="Hasegawa Y."/>
            <person name="Lau P.C.K."/>
            <person name="Iwaki H."/>
        </authorList>
    </citation>
    <scope>NUCLEOTIDE SEQUENCE [LARGE SCALE GENOMIC DNA]</scope>
    <source>
        <strain evidence="5 6">ATCC 51369</strain>
    </source>
</reference>
<dbReference type="InterPro" id="IPR016694">
    <property type="entry name" value="UCP017292"/>
</dbReference>